<organism evidence="1 2">
    <name type="scientific">Hyella patelloides LEGE 07179</name>
    <dbReference type="NCBI Taxonomy" id="945734"/>
    <lineage>
        <taxon>Bacteria</taxon>
        <taxon>Bacillati</taxon>
        <taxon>Cyanobacteriota</taxon>
        <taxon>Cyanophyceae</taxon>
        <taxon>Pleurocapsales</taxon>
        <taxon>Hyellaceae</taxon>
        <taxon>Hyella</taxon>
    </lineage>
</organism>
<keyword evidence="2" id="KW-1185">Reference proteome</keyword>
<accession>A0A563VSB8</accession>
<dbReference type="Proteomes" id="UP000320055">
    <property type="component" value="Unassembled WGS sequence"/>
</dbReference>
<proteinExistence type="predicted"/>
<gene>
    <name evidence="1" type="ORF">H1P_260001</name>
</gene>
<protein>
    <submittedName>
        <fullName evidence="1">Uncharacterized protein</fullName>
    </submittedName>
</protein>
<dbReference type="AlphaFoldDB" id="A0A563VSB8"/>
<reference evidence="1 2" key="1">
    <citation type="submission" date="2019-01" db="EMBL/GenBank/DDBJ databases">
        <authorList>
            <person name="Brito A."/>
        </authorList>
    </citation>
    <scope>NUCLEOTIDE SEQUENCE [LARGE SCALE GENOMIC DNA]</scope>
    <source>
        <strain evidence="1">1</strain>
    </source>
</reference>
<dbReference type="RefSeq" id="WP_186375851.1">
    <property type="nucleotide sequence ID" value="NZ_LR213786.1"/>
</dbReference>
<dbReference type="EMBL" id="CAACVJ010000179">
    <property type="protein sequence ID" value="VEP14350.1"/>
    <property type="molecule type" value="Genomic_DNA"/>
</dbReference>
<name>A0A563VSB8_9CYAN</name>
<evidence type="ECO:0000313" key="2">
    <source>
        <dbReference type="Proteomes" id="UP000320055"/>
    </source>
</evidence>
<evidence type="ECO:0000313" key="1">
    <source>
        <dbReference type="EMBL" id="VEP14350.1"/>
    </source>
</evidence>
<sequence length="56" mass="6367">MIGTLLIILLVEISIAFYIDEVGEDESHPLASLMEVIGVLIENYEDRYVPDLNDSW</sequence>